<dbReference type="GO" id="GO:0051299">
    <property type="term" value="P:centrosome separation"/>
    <property type="evidence" value="ECO:0007669"/>
    <property type="project" value="TreeGrafter"/>
</dbReference>
<dbReference type="GO" id="GO:0005814">
    <property type="term" value="C:centriole"/>
    <property type="evidence" value="ECO:0007669"/>
    <property type="project" value="TreeGrafter"/>
</dbReference>
<dbReference type="AlphaFoldDB" id="A0A7R9PQZ3"/>
<dbReference type="PANTHER" id="PTHR34439">
    <property type="entry name" value="CENTROBIN"/>
    <property type="match status" value="1"/>
</dbReference>
<dbReference type="EMBL" id="OE845718">
    <property type="protein sequence ID" value="CAD7608146.1"/>
    <property type="molecule type" value="Genomic_DNA"/>
</dbReference>
<protein>
    <submittedName>
        <fullName evidence="1">Uncharacterized protein</fullName>
    </submittedName>
</protein>
<reference evidence="1" key="1">
    <citation type="submission" date="2020-11" db="EMBL/GenBank/DDBJ databases">
        <authorList>
            <person name="Tran Van P."/>
        </authorList>
    </citation>
    <scope>NUCLEOTIDE SEQUENCE</scope>
</reference>
<evidence type="ECO:0000313" key="1">
    <source>
        <dbReference type="EMBL" id="CAD7608146.1"/>
    </source>
</evidence>
<dbReference type="GO" id="GO:0007099">
    <property type="term" value="P:centriole replication"/>
    <property type="evidence" value="ECO:0007669"/>
    <property type="project" value="InterPro"/>
</dbReference>
<accession>A0A7R9PQZ3</accession>
<sequence length="273" mass="30827">MSDTDDTDVLLLIPPDFFNVVPSDSEDSFLYHGDRSEVERIVVNDLIDQVNELESRICFIESKENINFQPYLPGERKTQEGQKKKGTYSMDVKKEKLPPSTNVDPIVTQQRDTSEGSTAIGSSGTHCKQDLKTSSLDEGYLTAVGPGQGSGTLLSLSELWGEQELAPVFFQDRGDHANLASRLEEERYRRQHCEHLIVDLQGQLLQEHQKLAVAVKVDTAKDHAIARLQSAWAQLVQHWRELEEQRNNLANTLHLEREQYQQDLTNASKVGVT</sequence>
<name>A0A7R9PQZ3_TIMGE</name>
<dbReference type="GO" id="GO:1902410">
    <property type="term" value="P:mitotic cytokinetic process"/>
    <property type="evidence" value="ECO:0007669"/>
    <property type="project" value="TreeGrafter"/>
</dbReference>
<dbReference type="PANTHER" id="PTHR34439:SF1">
    <property type="entry name" value="CENTROBIN"/>
    <property type="match status" value="1"/>
</dbReference>
<dbReference type="GO" id="GO:1902017">
    <property type="term" value="P:regulation of cilium assembly"/>
    <property type="evidence" value="ECO:0007669"/>
    <property type="project" value="InterPro"/>
</dbReference>
<organism evidence="1">
    <name type="scientific">Timema genevievae</name>
    <name type="common">Walking stick</name>
    <dbReference type="NCBI Taxonomy" id="629358"/>
    <lineage>
        <taxon>Eukaryota</taxon>
        <taxon>Metazoa</taxon>
        <taxon>Ecdysozoa</taxon>
        <taxon>Arthropoda</taxon>
        <taxon>Hexapoda</taxon>
        <taxon>Insecta</taxon>
        <taxon>Pterygota</taxon>
        <taxon>Neoptera</taxon>
        <taxon>Polyneoptera</taxon>
        <taxon>Phasmatodea</taxon>
        <taxon>Timematodea</taxon>
        <taxon>Timematoidea</taxon>
        <taxon>Timematidae</taxon>
        <taxon>Timema</taxon>
    </lineage>
</organism>
<gene>
    <name evidence="1" type="ORF">TGEB3V08_LOCUS10312</name>
</gene>
<dbReference type="InterPro" id="IPR038923">
    <property type="entry name" value="Centrobin"/>
</dbReference>
<dbReference type="GO" id="GO:0005813">
    <property type="term" value="C:centrosome"/>
    <property type="evidence" value="ECO:0007669"/>
    <property type="project" value="TreeGrafter"/>
</dbReference>
<proteinExistence type="predicted"/>